<dbReference type="Pfam" id="PF00155">
    <property type="entry name" value="Aminotran_1_2"/>
    <property type="match status" value="1"/>
</dbReference>
<geneLocation type="plasmid" evidence="7 8">
    <name>pCadTS8_1</name>
</geneLocation>
<dbReference type="Proteomes" id="UP001163726">
    <property type="component" value="Plasmid pCadTS8_1"/>
</dbReference>
<keyword evidence="7" id="KW-0614">Plasmid</keyword>
<accession>A0ABY7ATS9</accession>
<dbReference type="SUPFAM" id="SSF46785">
    <property type="entry name" value="Winged helix' DNA-binding domain"/>
    <property type="match status" value="1"/>
</dbReference>
<keyword evidence="7" id="KW-0032">Aminotransferase</keyword>
<keyword evidence="5" id="KW-0804">Transcription</keyword>
<dbReference type="PANTHER" id="PTHR46577">
    <property type="entry name" value="HTH-TYPE TRANSCRIPTIONAL REGULATORY PROTEIN GABR"/>
    <property type="match status" value="1"/>
</dbReference>
<dbReference type="Gene3D" id="1.10.10.10">
    <property type="entry name" value="Winged helix-like DNA-binding domain superfamily/Winged helix DNA-binding domain"/>
    <property type="match status" value="1"/>
</dbReference>
<reference evidence="7" key="1">
    <citation type="submission" date="2022-10" db="EMBL/GenBank/DDBJ databases">
        <title>Catenovulum adriacola sp. nov. isolated in the Harbour of Susak.</title>
        <authorList>
            <person name="Schoch T."/>
            <person name="Reich S.J."/>
            <person name="Stoeferle S."/>
            <person name="Flaiz M."/>
            <person name="Kazda M."/>
            <person name="Riedel C.U."/>
            <person name="Duerre P."/>
        </authorList>
    </citation>
    <scope>NUCLEOTIDE SEQUENCE</scope>
    <source>
        <strain evidence="7">TS8</strain>
        <plasmid evidence="7">pCadTS8_1</plasmid>
    </source>
</reference>
<dbReference type="InterPro" id="IPR000524">
    <property type="entry name" value="Tscrpt_reg_HTH_GntR"/>
</dbReference>
<evidence type="ECO:0000256" key="4">
    <source>
        <dbReference type="ARBA" id="ARBA00023125"/>
    </source>
</evidence>
<keyword evidence="3" id="KW-0805">Transcription regulation</keyword>
<evidence type="ECO:0000256" key="5">
    <source>
        <dbReference type="ARBA" id="ARBA00023163"/>
    </source>
</evidence>
<keyword evidence="8" id="KW-1185">Reference proteome</keyword>
<dbReference type="SUPFAM" id="SSF53383">
    <property type="entry name" value="PLP-dependent transferases"/>
    <property type="match status" value="1"/>
</dbReference>
<evidence type="ECO:0000256" key="3">
    <source>
        <dbReference type="ARBA" id="ARBA00023015"/>
    </source>
</evidence>
<protein>
    <submittedName>
        <fullName evidence="7">PLP-dependent aminotransferase family protein</fullName>
    </submittedName>
</protein>
<dbReference type="InterPro" id="IPR015422">
    <property type="entry name" value="PyrdxlP-dep_Trfase_small"/>
</dbReference>
<dbReference type="Gene3D" id="3.40.640.10">
    <property type="entry name" value="Type I PLP-dependent aspartate aminotransferase-like (Major domain)"/>
    <property type="match status" value="1"/>
</dbReference>
<dbReference type="SMART" id="SM00345">
    <property type="entry name" value="HTH_GNTR"/>
    <property type="match status" value="1"/>
</dbReference>
<dbReference type="CDD" id="cd00609">
    <property type="entry name" value="AAT_like"/>
    <property type="match status" value="1"/>
</dbReference>
<evidence type="ECO:0000256" key="1">
    <source>
        <dbReference type="ARBA" id="ARBA00005384"/>
    </source>
</evidence>
<dbReference type="Pfam" id="PF00392">
    <property type="entry name" value="GntR"/>
    <property type="match status" value="1"/>
</dbReference>
<dbReference type="Gene3D" id="3.90.1150.10">
    <property type="entry name" value="Aspartate Aminotransferase, domain 1"/>
    <property type="match status" value="1"/>
</dbReference>
<dbReference type="InterPro" id="IPR015424">
    <property type="entry name" value="PyrdxlP-dep_Trfase"/>
</dbReference>
<dbReference type="PROSITE" id="PS50949">
    <property type="entry name" value="HTH_GNTR"/>
    <property type="match status" value="1"/>
</dbReference>
<dbReference type="GO" id="GO:0008483">
    <property type="term" value="F:transaminase activity"/>
    <property type="evidence" value="ECO:0007669"/>
    <property type="project" value="UniProtKB-KW"/>
</dbReference>
<proteinExistence type="inferred from homology"/>
<feature type="domain" description="HTH gntR-type" evidence="6">
    <location>
        <begin position="3"/>
        <end position="71"/>
    </location>
</feature>
<dbReference type="InterPro" id="IPR036390">
    <property type="entry name" value="WH_DNA-bd_sf"/>
</dbReference>
<keyword evidence="2" id="KW-0663">Pyridoxal phosphate</keyword>
<evidence type="ECO:0000256" key="2">
    <source>
        <dbReference type="ARBA" id="ARBA00022898"/>
    </source>
</evidence>
<keyword evidence="7" id="KW-0808">Transferase</keyword>
<sequence length="469" mass="53637">MSQFLYESIAERLRKNIESQFWSIGHKLPSIRTLSKTYNSSKISIQTALQKLEAAGLIEAKSRSGYYVKKQDQPHQPQHQLEITQPKKIELPDLFYQIMQKSAAFDIYPSAKIQPTENNILTLNRHINRAMRHQASSNALYYSPPQGNLDLRHKISQHYLSRKLYVKPEQICITAGCQNSLYLALSTSTKPGDTVAIESPAFYGVLQILQQLDLKVIEVPSSATQGILLDKLESAAKKWTLKALIVTPNFNTPTGSLMPEANKVKLCELAEKLQFNIIEDDIYGDLGFHRVVMPLKAYDKYNKVILCGSFSKSLSRDLRIGWIFSENDLNKITHLKMLTQLSNSESTQQGLTSFVGEGFYRKHLLQYKQRLLNQRNKLIELINQHWDFHFKYTTPEGGLCLWIELKINTDSVSLYNLAIEHNIVLTPGALFSTTPIFNKYIRLSYAHEFQKERVEALKKLGKIIKSLTV</sequence>
<organism evidence="7 8">
    <name type="scientific">Catenovulum adriaticum</name>
    <dbReference type="NCBI Taxonomy" id="2984846"/>
    <lineage>
        <taxon>Bacteria</taxon>
        <taxon>Pseudomonadati</taxon>
        <taxon>Pseudomonadota</taxon>
        <taxon>Gammaproteobacteria</taxon>
        <taxon>Alteromonadales</taxon>
        <taxon>Alteromonadaceae</taxon>
        <taxon>Catenovulum</taxon>
    </lineage>
</organism>
<dbReference type="CDD" id="cd07377">
    <property type="entry name" value="WHTH_GntR"/>
    <property type="match status" value="1"/>
</dbReference>
<dbReference type="PANTHER" id="PTHR46577:SF2">
    <property type="entry name" value="TRANSCRIPTIONAL REGULATORY PROTEIN"/>
    <property type="match status" value="1"/>
</dbReference>
<dbReference type="RefSeq" id="WP_268076336.1">
    <property type="nucleotide sequence ID" value="NZ_CP109966.1"/>
</dbReference>
<dbReference type="EMBL" id="CP109966">
    <property type="protein sequence ID" value="WAJ71666.1"/>
    <property type="molecule type" value="Genomic_DNA"/>
</dbReference>
<keyword evidence="4" id="KW-0238">DNA-binding</keyword>
<dbReference type="InterPro" id="IPR015421">
    <property type="entry name" value="PyrdxlP-dep_Trfase_major"/>
</dbReference>
<dbReference type="InterPro" id="IPR036388">
    <property type="entry name" value="WH-like_DNA-bd_sf"/>
</dbReference>
<dbReference type="InterPro" id="IPR004839">
    <property type="entry name" value="Aminotransferase_I/II_large"/>
</dbReference>
<dbReference type="InterPro" id="IPR051446">
    <property type="entry name" value="HTH_trans_reg/aminotransferase"/>
</dbReference>
<evidence type="ECO:0000313" key="7">
    <source>
        <dbReference type="EMBL" id="WAJ71666.1"/>
    </source>
</evidence>
<comment type="similarity">
    <text evidence="1">In the C-terminal section; belongs to the class-I pyridoxal-phosphate-dependent aminotransferase family.</text>
</comment>
<evidence type="ECO:0000313" key="8">
    <source>
        <dbReference type="Proteomes" id="UP001163726"/>
    </source>
</evidence>
<evidence type="ECO:0000259" key="6">
    <source>
        <dbReference type="PROSITE" id="PS50949"/>
    </source>
</evidence>
<gene>
    <name evidence="7" type="ORF">OLW01_15100</name>
</gene>
<name>A0ABY7ATS9_9ALTE</name>